<protein>
    <recommendedName>
        <fullName evidence="1">HTH arsR-type domain-containing protein</fullName>
    </recommendedName>
</protein>
<evidence type="ECO:0000313" key="2">
    <source>
        <dbReference type="EMBL" id="OGL81547.1"/>
    </source>
</evidence>
<dbReference type="PROSITE" id="PS50987">
    <property type="entry name" value="HTH_ARSR_2"/>
    <property type="match status" value="1"/>
</dbReference>
<dbReference type="InterPro" id="IPR011991">
    <property type="entry name" value="ArsR-like_HTH"/>
</dbReference>
<sequence>MLNKILSDIGLPEATIRIYTQLLQGGSLSARQLAENLGLPRPSVYDNLKLLRQRGLVVERQEDNKKIFQLDDLKNLPQLLQERIDKLTQDKGEINDLLPTLARQGRTIEPKIRFYSGVDGVKQVLRDMLWYHDIETLTMWPISEMVEILGADYLATLNRRRIRQRISIRGIWPHDKIVSLKKYPFLGVGGQHLRELRLAPAGITWNMSYWLYADKVAFISSRQETFGFIVHSQDFADLIKAPFEIVWKISKPIKPQPQYTDSFLKTV</sequence>
<reference evidence="2 3" key="1">
    <citation type="journal article" date="2016" name="Nat. Commun.">
        <title>Thousands of microbial genomes shed light on interconnected biogeochemical processes in an aquifer system.</title>
        <authorList>
            <person name="Anantharaman K."/>
            <person name="Brown C.T."/>
            <person name="Hug L.A."/>
            <person name="Sharon I."/>
            <person name="Castelle C.J."/>
            <person name="Probst A.J."/>
            <person name="Thomas B.C."/>
            <person name="Singh A."/>
            <person name="Wilkins M.J."/>
            <person name="Karaoz U."/>
            <person name="Brodie E.L."/>
            <person name="Williams K.H."/>
            <person name="Hubbard S.S."/>
            <person name="Banfield J.F."/>
        </authorList>
    </citation>
    <scope>NUCLEOTIDE SEQUENCE [LARGE SCALE GENOMIC DNA]</scope>
</reference>
<dbReference type="GO" id="GO:0003700">
    <property type="term" value="F:DNA-binding transcription factor activity"/>
    <property type="evidence" value="ECO:0007669"/>
    <property type="project" value="InterPro"/>
</dbReference>
<dbReference type="EMBL" id="MGEK01000027">
    <property type="protein sequence ID" value="OGL81547.1"/>
    <property type="molecule type" value="Genomic_DNA"/>
</dbReference>
<evidence type="ECO:0000313" key="3">
    <source>
        <dbReference type="Proteomes" id="UP000176846"/>
    </source>
</evidence>
<dbReference type="InterPro" id="IPR002831">
    <property type="entry name" value="Tscrpt_reg_TrmB_N"/>
</dbReference>
<dbReference type="PANTHER" id="PTHR34293:SF1">
    <property type="entry name" value="HTH-TYPE TRANSCRIPTIONAL REGULATOR TRMBL2"/>
    <property type="match status" value="1"/>
</dbReference>
<dbReference type="CDD" id="cd00090">
    <property type="entry name" value="HTH_ARSR"/>
    <property type="match status" value="1"/>
</dbReference>
<evidence type="ECO:0000259" key="1">
    <source>
        <dbReference type="PROSITE" id="PS50987"/>
    </source>
</evidence>
<comment type="caution">
    <text evidence="2">The sequence shown here is derived from an EMBL/GenBank/DDBJ whole genome shotgun (WGS) entry which is preliminary data.</text>
</comment>
<name>A0A1F7UV53_9BACT</name>
<proteinExistence type="predicted"/>
<dbReference type="InterPro" id="IPR001845">
    <property type="entry name" value="HTH_ArsR_DNA-bd_dom"/>
</dbReference>
<dbReference type="InterPro" id="IPR036388">
    <property type="entry name" value="WH-like_DNA-bd_sf"/>
</dbReference>
<gene>
    <name evidence="2" type="ORF">A2936_01765</name>
</gene>
<dbReference type="InterPro" id="IPR051797">
    <property type="entry name" value="TrmB-like"/>
</dbReference>
<dbReference type="Gene3D" id="1.10.10.10">
    <property type="entry name" value="Winged helix-like DNA-binding domain superfamily/Winged helix DNA-binding domain"/>
    <property type="match status" value="1"/>
</dbReference>
<feature type="domain" description="HTH arsR-type" evidence="1">
    <location>
        <begin position="1"/>
        <end position="91"/>
    </location>
</feature>
<dbReference type="Pfam" id="PF01978">
    <property type="entry name" value="TrmB"/>
    <property type="match status" value="1"/>
</dbReference>
<dbReference type="InterPro" id="IPR036390">
    <property type="entry name" value="WH_DNA-bd_sf"/>
</dbReference>
<dbReference type="SMART" id="SM00418">
    <property type="entry name" value="HTH_ARSR"/>
    <property type="match status" value="1"/>
</dbReference>
<dbReference type="Proteomes" id="UP000176846">
    <property type="component" value="Unassembled WGS sequence"/>
</dbReference>
<accession>A0A1F7UV53</accession>
<dbReference type="PANTHER" id="PTHR34293">
    <property type="entry name" value="HTH-TYPE TRANSCRIPTIONAL REGULATOR TRMBL2"/>
    <property type="match status" value="1"/>
</dbReference>
<organism evidence="2 3">
    <name type="scientific">Candidatus Uhrbacteria bacterium RIFCSPLOWO2_01_FULL_47_25</name>
    <dbReference type="NCBI Taxonomy" id="1802402"/>
    <lineage>
        <taxon>Bacteria</taxon>
        <taxon>Candidatus Uhriibacteriota</taxon>
    </lineage>
</organism>
<dbReference type="SUPFAM" id="SSF46785">
    <property type="entry name" value="Winged helix' DNA-binding domain"/>
    <property type="match status" value="1"/>
</dbReference>
<dbReference type="AlphaFoldDB" id="A0A1F7UV53"/>